<dbReference type="Gene3D" id="1.25.40.20">
    <property type="entry name" value="Ankyrin repeat-containing domain"/>
    <property type="match status" value="2"/>
</dbReference>
<feature type="transmembrane region" description="Helical" evidence="8">
    <location>
        <begin position="434"/>
        <end position="457"/>
    </location>
</feature>
<dbReference type="SMART" id="SM00248">
    <property type="entry name" value="ANK"/>
    <property type="match status" value="5"/>
</dbReference>
<feature type="repeat" description="ANK" evidence="7">
    <location>
        <begin position="74"/>
        <end position="106"/>
    </location>
</feature>
<evidence type="ECO:0000256" key="7">
    <source>
        <dbReference type="PROSITE-ProRule" id="PRU00023"/>
    </source>
</evidence>
<dbReference type="Proteomes" id="UP000694621">
    <property type="component" value="Unplaced"/>
</dbReference>
<evidence type="ECO:0000256" key="5">
    <source>
        <dbReference type="ARBA" id="ARBA00023043"/>
    </source>
</evidence>
<feature type="transmembrane region" description="Helical" evidence="8">
    <location>
        <begin position="336"/>
        <end position="358"/>
    </location>
</feature>
<keyword evidence="6 8" id="KW-0472">Membrane</keyword>
<keyword evidence="5 7" id="KW-0040">ANK repeat</keyword>
<dbReference type="Ensembl" id="ENSAMXT00005054819.1">
    <property type="protein sequence ID" value="ENSAMXP00005050581.1"/>
    <property type="gene ID" value="ENSAMXG00005022937.1"/>
</dbReference>
<dbReference type="PANTHER" id="PTHR24161">
    <property type="entry name" value="ANK_REP_REGION DOMAIN-CONTAINING PROTEIN-RELATED"/>
    <property type="match status" value="1"/>
</dbReference>
<feature type="transmembrane region" description="Helical" evidence="8">
    <location>
        <begin position="477"/>
        <end position="497"/>
    </location>
</feature>
<feature type="repeat" description="ANK" evidence="7">
    <location>
        <begin position="175"/>
        <end position="197"/>
    </location>
</feature>
<dbReference type="EC" id="2.3.1.225" evidence="8"/>
<comment type="subcellular location">
    <subcellularLocation>
        <location evidence="1">Membrane</location>
        <topology evidence="1">Multi-pass membrane protein</topology>
    </subcellularLocation>
</comment>
<protein>
    <recommendedName>
        <fullName evidence="8">Palmitoyltransferase</fullName>
        <ecNumber evidence="8">2.3.1.225</ecNumber>
    </recommendedName>
</protein>
<feature type="repeat" description="ANK" evidence="7">
    <location>
        <begin position="141"/>
        <end position="165"/>
    </location>
</feature>
<dbReference type="SUPFAM" id="SSF48403">
    <property type="entry name" value="Ankyrin repeat"/>
    <property type="match status" value="1"/>
</dbReference>
<dbReference type="GO" id="GO:0019706">
    <property type="term" value="F:protein-cysteine S-palmitoyltransferase activity"/>
    <property type="evidence" value="ECO:0007669"/>
    <property type="project" value="UniProtKB-EC"/>
</dbReference>
<comment type="similarity">
    <text evidence="8">Belongs to the DHHC palmitoyltransferase family.</text>
</comment>
<name>A0A8B9RL56_ASTMX</name>
<accession>A0A8B9RL56</accession>
<sequence length="548" mass="61609">MSLSTVTAGSGVFEAVQRGDTERVTQLIEDDTTVLQQKGWGGFTALHFAALHGNRPIAELLLNCGADPNIACDAGQTPFHFACRHGNISIMHKMLQHGADLAAVDLQGKTSLHHAVSGGNIVAMQYLSETTMFRFSDGDHFQVTPLHIAASMGNTDVVRYLLRNNRCAADAVDQQGATALHVAAEKGMIEVCWLLLQSAGFHILHMKNHTGLTPLDLCNHGTTYRHHQLSKILTPFYNKPKDQKPKESYVVYYWMLLVPSLSGAAVLLIAAALGEYGGVFCGVFFPWMAKVTLSQYHRMSSYQKLPNPIYLGTLTAGIVHSLVCFYYKILPSIWPAHTLLHVSVLHFCVLLGLFWKVLRQNPGRLRAADADHRFASIAELLKANQNPSRFCIYCELFQVDNCKHCRLCDFCVLDYDHHCLFLNHCVGRNNHRTFVLFILAMIVAHLIFVSSAGFYLYRRLALEEHWSWTSVAGREAWVLLLLLLNILTLVWQVWLLTEQFDAISTGSTSYFRHSHRNKLSWRKRLATVLSFLIEGKSFKGLQQKSVDI</sequence>
<evidence type="ECO:0000256" key="2">
    <source>
        <dbReference type="ARBA" id="ARBA00022692"/>
    </source>
</evidence>
<comment type="catalytic activity">
    <reaction evidence="8">
        <text>L-cysteinyl-[protein] + hexadecanoyl-CoA = S-hexadecanoyl-L-cysteinyl-[protein] + CoA</text>
        <dbReference type="Rhea" id="RHEA:36683"/>
        <dbReference type="Rhea" id="RHEA-COMP:10131"/>
        <dbReference type="Rhea" id="RHEA-COMP:11032"/>
        <dbReference type="ChEBI" id="CHEBI:29950"/>
        <dbReference type="ChEBI" id="CHEBI:57287"/>
        <dbReference type="ChEBI" id="CHEBI:57379"/>
        <dbReference type="ChEBI" id="CHEBI:74151"/>
        <dbReference type="EC" id="2.3.1.225"/>
    </reaction>
</comment>
<feature type="repeat" description="ANK" evidence="7">
    <location>
        <begin position="41"/>
        <end position="73"/>
    </location>
</feature>
<dbReference type="GeneID" id="103033826"/>
<evidence type="ECO:0000256" key="3">
    <source>
        <dbReference type="ARBA" id="ARBA00022737"/>
    </source>
</evidence>
<evidence type="ECO:0000259" key="9">
    <source>
        <dbReference type="Pfam" id="PF01529"/>
    </source>
</evidence>
<evidence type="ECO:0000256" key="8">
    <source>
        <dbReference type="RuleBase" id="RU079119"/>
    </source>
</evidence>
<proteinExistence type="inferred from homology"/>
<keyword evidence="4 8" id="KW-1133">Transmembrane helix</keyword>
<evidence type="ECO:0000256" key="4">
    <source>
        <dbReference type="ARBA" id="ARBA00022989"/>
    </source>
</evidence>
<keyword evidence="3" id="KW-0677">Repeat</keyword>
<keyword evidence="8" id="KW-0808">Transferase</keyword>
<organism evidence="10 11">
    <name type="scientific">Astyanax mexicanus</name>
    <name type="common">Blind cave fish</name>
    <name type="synonym">Astyanax fasciatus mexicanus</name>
    <dbReference type="NCBI Taxonomy" id="7994"/>
    <lineage>
        <taxon>Eukaryota</taxon>
        <taxon>Metazoa</taxon>
        <taxon>Chordata</taxon>
        <taxon>Craniata</taxon>
        <taxon>Vertebrata</taxon>
        <taxon>Euteleostomi</taxon>
        <taxon>Actinopterygii</taxon>
        <taxon>Neopterygii</taxon>
        <taxon>Teleostei</taxon>
        <taxon>Ostariophysi</taxon>
        <taxon>Characiformes</taxon>
        <taxon>Characoidei</taxon>
        <taxon>Acestrorhamphidae</taxon>
        <taxon>Acestrorhamphinae</taxon>
        <taxon>Astyanax</taxon>
    </lineage>
</organism>
<gene>
    <name evidence="10" type="primary">si:ch211-223a10.1</name>
</gene>
<dbReference type="InterPro" id="IPR036770">
    <property type="entry name" value="Ankyrin_rpt-contain_sf"/>
</dbReference>
<evidence type="ECO:0000313" key="11">
    <source>
        <dbReference type="Proteomes" id="UP000694621"/>
    </source>
</evidence>
<dbReference type="KEGG" id="amex:103033826"/>
<keyword evidence="8" id="KW-0012">Acyltransferase</keyword>
<dbReference type="OMA" id="SHVLYYW"/>
<evidence type="ECO:0000256" key="6">
    <source>
        <dbReference type="ARBA" id="ARBA00023136"/>
    </source>
</evidence>
<dbReference type="PANTHER" id="PTHR24161:SF118">
    <property type="entry name" value="PALMITOYLTRANSFERASE"/>
    <property type="match status" value="1"/>
</dbReference>
<feature type="domain" description="Palmitoyltransferase DHHC" evidence="9">
    <location>
        <begin position="386"/>
        <end position="511"/>
    </location>
</feature>
<dbReference type="InterPro" id="IPR002110">
    <property type="entry name" value="Ankyrin_rpt"/>
</dbReference>
<feature type="transmembrane region" description="Helical" evidence="8">
    <location>
        <begin position="308"/>
        <end position="330"/>
    </location>
</feature>
<dbReference type="GO" id="GO:0016020">
    <property type="term" value="C:membrane"/>
    <property type="evidence" value="ECO:0007669"/>
    <property type="project" value="UniProtKB-SubCell"/>
</dbReference>
<evidence type="ECO:0000256" key="1">
    <source>
        <dbReference type="ARBA" id="ARBA00004141"/>
    </source>
</evidence>
<dbReference type="Pfam" id="PF12796">
    <property type="entry name" value="Ank_2"/>
    <property type="match status" value="2"/>
</dbReference>
<dbReference type="PROSITE" id="PS50216">
    <property type="entry name" value="DHHC"/>
    <property type="match status" value="1"/>
</dbReference>
<dbReference type="AlphaFoldDB" id="A0A8B9RL56"/>
<dbReference type="Pfam" id="PF01529">
    <property type="entry name" value="DHHC"/>
    <property type="match status" value="1"/>
</dbReference>
<dbReference type="InterPro" id="IPR001594">
    <property type="entry name" value="Palmitoyltrfase_DHHC"/>
</dbReference>
<dbReference type="PROSITE" id="PS50297">
    <property type="entry name" value="ANK_REP_REGION"/>
    <property type="match status" value="4"/>
</dbReference>
<evidence type="ECO:0000313" key="10">
    <source>
        <dbReference type="Ensembl" id="ENSAMXP00005050581.1"/>
    </source>
</evidence>
<dbReference type="PROSITE" id="PS50088">
    <property type="entry name" value="ANK_REPEAT"/>
    <property type="match status" value="4"/>
</dbReference>
<keyword evidence="2 8" id="KW-0812">Transmembrane</keyword>
<comment type="domain">
    <text evidence="8">The DHHC domain is required for palmitoyltransferase activity.</text>
</comment>
<dbReference type="OrthoDB" id="194358at2759"/>
<reference evidence="10" key="1">
    <citation type="submission" date="2025-08" db="UniProtKB">
        <authorList>
            <consortium name="Ensembl"/>
        </authorList>
    </citation>
    <scope>IDENTIFICATION</scope>
</reference>
<feature type="transmembrane region" description="Helical" evidence="8">
    <location>
        <begin position="276"/>
        <end position="296"/>
    </location>
</feature>